<dbReference type="GO" id="GO:0016887">
    <property type="term" value="F:ATP hydrolysis activity"/>
    <property type="evidence" value="ECO:0007669"/>
    <property type="project" value="InterPro"/>
</dbReference>
<evidence type="ECO:0000256" key="2">
    <source>
        <dbReference type="ARBA" id="ARBA00022741"/>
    </source>
</evidence>
<sequence length="392" mass="43208">MEYLSEILKILDGALKANASMASNYAGLLADKLESDGDKRQARMIRERLARAPAALASAQDAAHGFSFSNLPTDGESHLHTVDVSTPSLDKGSLLLPSAVENRIQEFLANIRRYDDLARVGAAMPSRLLAYGPPGTGKTKLARYIAGHLELPLLTVRCDTLVSSLLGQTSRNLRRVFEYSQQRPCVLFLDEFDALAGARGNERDVGELQRVVIALLQNIDAIPESTILVAATNHDQLLDPAIWRRFSFRIPMAEPDLALRRMLWKQYLEPFSAEQLDLDVLAQLSDGITGANIEQVCLDTKRGAVLSNASSVDENQLIRRLGLNLALTGGRVLSTVESEVRWLNGWAPKYFSLRTLGRLYDLSTRQITKILKEETSSGPQEHARATAVECEG</sequence>
<gene>
    <name evidence="6" type="ORF">N805_22405</name>
</gene>
<evidence type="ECO:0000256" key="4">
    <source>
        <dbReference type="RuleBase" id="RU003651"/>
    </source>
</evidence>
<dbReference type="EMBL" id="CP010979">
    <property type="protein sequence ID" value="AJQ49803.1"/>
    <property type="molecule type" value="Genomic_DNA"/>
</dbReference>
<dbReference type="PANTHER" id="PTHR23073">
    <property type="entry name" value="26S PROTEASOME REGULATORY SUBUNIT"/>
    <property type="match status" value="1"/>
</dbReference>
<dbReference type="Gene3D" id="3.40.50.300">
    <property type="entry name" value="P-loop containing nucleotide triphosphate hydrolases"/>
    <property type="match status" value="1"/>
</dbReference>
<organism evidence="6 7">
    <name type="scientific">Pseudomonas putida S13.1.2</name>
    <dbReference type="NCBI Taxonomy" id="1384061"/>
    <lineage>
        <taxon>Bacteria</taxon>
        <taxon>Pseudomonadati</taxon>
        <taxon>Pseudomonadota</taxon>
        <taxon>Gammaproteobacteria</taxon>
        <taxon>Pseudomonadales</taxon>
        <taxon>Pseudomonadaceae</taxon>
        <taxon>Pseudomonas</taxon>
    </lineage>
</organism>
<dbReference type="AlphaFoldDB" id="A0AAU8SM41"/>
<keyword evidence="3 4" id="KW-0067">ATP-binding</keyword>
<dbReference type="PROSITE" id="PS00674">
    <property type="entry name" value="AAA"/>
    <property type="match status" value="1"/>
</dbReference>
<dbReference type="InterPro" id="IPR027417">
    <property type="entry name" value="P-loop_NTPase"/>
</dbReference>
<dbReference type="RefSeq" id="WP_019470297.1">
    <property type="nucleotide sequence ID" value="NZ_CP010979.1"/>
</dbReference>
<evidence type="ECO:0000313" key="7">
    <source>
        <dbReference type="Proteomes" id="UP000033260"/>
    </source>
</evidence>
<proteinExistence type="inferred from homology"/>
<dbReference type="InterPro" id="IPR003959">
    <property type="entry name" value="ATPase_AAA_core"/>
</dbReference>
<dbReference type="Proteomes" id="UP000033260">
    <property type="component" value="Chromosome"/>
</dbReference>
<evidence type="ECO:0000259" key="5">
    <source>
        <dbReference type="SMART" id="SM00382"/>
    </source>
</evidence>
<dbReference type="Pfam" id="PF00004">
    <property type="entry name" value="AAA"/>
    <property type="match status" value="1"/>
</dbReference>
<dbReference type="InterPro" id="IPR049954">
    <property type="entry name" value="IteA-like"/>
</dbReference>
<keyword evidence="2 4" id="KW-0547">Nucleotide-binding</keyword>
<accession>A0AAU8SM41</accession>
<dbReference type="NCBIfam" id="NF042959">
    <property type="entry name" value="IteA_antiphage"/>
    <property type="match status" value="1"/>
</dbReference>
<evidence type="ECO:0000313" key="6">
    <source>
        <dbReference type="EMBL" id="AJQ49803.1"/>
    </source>
</evidence>
<dbReference type="InterPro" id="IPR003960">
    <property type="entry name" value="ATPase_AAA_CS"/>
</dbReference>
<dbReference type="CDD" id="cd19481">
    <property type="entry name" value="RecA-like_protease"/>
    <property type="match status" value="1"/>
</dbReference>
<feature type="domain" description="AAA+ ATPase" evidence="5">
    <location>
        <begin position="124"/>
        <end position="256"/>
    </location>
</feature>
<dbReference type="SMART" id="SM00382">
    <property type="entry name" value="AAA"/>
    <property type="match status" value="1"/>
</dbReference>
<dbReference type="GO" id="GO:0005524">
    <property type="term" value="F:ATP binding"/>
    <property type="evidence" value="ECO:0007669"/>
    <property type="project" value="UniProtKB-KW"/>
</dbReference>
<dbReference type="SUPFAM" id="SSF52540">
    <property type="entry name" value="P-loop containing nucleoside triphosphate hydrolases"/>
    <property type="match status" value="1"/>
</dbReference>
<reference evidence="6 7" key="1">
    <citation type="submission" date="2015-02" db="EMBL/GenBank/DDBJ databases">
        <title>Complete Genome Sequencing of Pseudomonas putida S13.1.2.</title>
        <authorList>
            <person name="Chong T.M."/>
            <person name="Chan K.G."/>
            <person name="Dessaux Y."/>
        </authorList>
    </citation>
    <scope>NUCLEOTIDE SEQUENCE [LARGE SCALE GENOMIC DNA]</scope>
    <source>
        <strain evidence="6 7">S13.1.2</strain>
    </source>
</reference>
<dbReference type="InterPro" id="IPR050221">
    <property type="entry name" value="26S_Proteasome_ATPase"/>
</dbReference>
<protein>
    <submittedName>
        <fullName evidence="6">ATPase AAA</fullName>
    </submittedName>
</protein>
<name>A0AAU8SM41_PSEPU</name>
<comment type="similarity">
    <text evidence="1 4">Belongs to the AAA ATPase family.</text>
</comment>
<evidence type="ECO:0000256" key="1">
    <source>
        <dbReference type="ARBA" id="ARBA00006914"/>
    </source>
</evidence>
<evidence type="ECO:0000256" key="3">
    <source>
        <dbReference type="ARBA" id="ARBA00022840"/>
    </source>
</evidence>
<dbReference type="InterPro" id="IPR003593">
    <property type="entry name" value="AAA+_ATPase"/>
</dbReference>
<dbReference type="Gene3D" id="1.10.8.60">
    <property type="match status" value="1"/>
</dbReference>